<dbReference type="PANTHER" id="PTHR42852">
    <property type="entry name" value="THIOL:DISULFIDE INTERCHANGE PROTEIN DSBE"/>
    <property type="match status" value="1"/>
</dbReference>
<dbReference type="AlphaFoldDB" id="A0A117M0V3"/>
<dbReference type="SUPFAM" id="SSF52833">
    <property type="entry name" value="Thioredoxin-like"/>
    <property type="match status" value="1"/>
</dbReference>
<gene>
    <name evidence="2" type="ORF">XD92_0432</name>
</gene>
<dbReference type="PATRIC" id="fig|294710.3.peg.672"/>
<organism evidence="2 3">
    <name type="scientific">Proteiniphilum acetatigenes</name>
    <dbReference type="NCBI Taxonomy" id="294710"/>
    <lineage>
        <taxon>Bacteria</taxon>
        <taxon>Pseudomonadati</taxon>
        <taxon>Bacteroidota</taxon>
        <taxon>Bacteroidia</taxon>
        <taxon>Bacteroidales</taxon>
        <taxon>Dysgonomonadaceae</taxon>
        <taxon>Proteiniphilum</taxon>
    </lineage>
</organism>
<evidence type="ECO:0000259" key="1">
    <source>
        <dbReference type="PROSITE" id="PS51352"/>
    </source>
</evidence>
<dbReference type="PROSITE" id="PS51352">
    <property type="entry name" value="THIOREDOXIN_2"/>
    <property type="match status" value="1"/>
</dbReference>
<dbReference type="InterPro" id="IPR013766">
    <property type="entry name" value="Thioredoxin_domain"/>
</dbReference>
<dbReference type="GO" id="GO:0016491">
    <property type="term" value="F:oxidoreductase activity"/>
    <property type="evidence" value="ECO:0007669"/>
    <property type="project" value="InterPro"/>
</dbReference>
<feature type="non-terminal residue" evidence="2">
    <location>
        <position position="1"/>
    </location>
</feature>
<dbReference type="InterPro" id="IPR050553">
    <property type="entry name" value="Thioredoxin_ResA/DsbE_sf"/>
</dbReference>
<comment type="caution">
    <text evidence="2">The sequence shown here is derived from an EMBL/GenBank/DDBJ whole genome shotgun (WGS) entry which is preliminary data.</text>
</comment>
<dbReference type="GO" id="GO:0016209">
    <property type="term" value="F:antioxidant activity"/>
    <property type="evidence" value="ECO:0007669"/>
    <property type="project" value="InterPro"/>
</dbReference>
<reference evidence="3" key="1">
    <citation type="journal article" date="2015" name="MBio">
        <title>Genome-Resolved Metagenomic Analysis Reveals Roles for Candidate Phyla and Other Microbial Community Members in Biogeochemical Transformations in Oil Reservoirs.</title>
        <authorList>
            <person name="Hu P."/>
            <person name="Tom L."/>
            <person name="Singh A."/>
            <person name="Thomas B.C."/>
            <person name="Baker B.J."/>
            <person name="Piceno Y.M."/>
            <person name="Andersen G.L."/>
            <person name="Banfield J.F."/>
        </authorList>
    </citation>
    <scope>NUCLEOTIDE SEQUENCE [LARGE SCALE GENOMIC DNA]</scope>
</reference>
<feature type="domain" description="Thioredoxin" evidence="1">
    <location>
        <begin position="237"/>
        <end position="400"/>
    </location>
</feature>
<evidence type="ECO:0000313" key="3">
    <source>
        <dbReference type="Proteomes" id="UP000053860"/>
    </source>
</evidence>
<dbReference type="CDD" id="cd02966">
    <property type="entry name" value="TlpA_like_family"/>
    <property type="match status" value="1"/>
</dbReference>
<accession>A0A117M0V3</accession>
<dbReference type="InterPro" id="IPR036249">
    <property type="entry name" value="Thioredoxin-like_sf"/>
</dbReference>
<dbReference type="PANTHER" id="PTHR42852:SF13">
    <property type="entry name" value="PROTEIN DIPZ"/>
    <property type="match status" value="1"/>
</dbReference>
<protein>
    <submittedName>
        <fullName evidence="2">Alkyl hydroperoxide reductase/ Thiol specific antioxidant/ Mal allergen</fullName>
    </submittedName>
</protein>
<sequence length="401" mass="43956">FLILLVAGISSCEQKNELQSGIWRGELAVSGNRKAPFLFEVEKHGADSATVTLLNGEERVKLTGVTFHGDTLIVPIVAYDAVIRGFVAGDRIEGKFIKNYIEDDPGVSFTAVYGVDERFEPAAQPATRPIDGKWEVLFLSEEGDTTRNVGIFKTDGGIVTGSILTNSGDLRFLEGAYTDKGVQLSAFSGLSPYLIDLAFTGDSLFEGTFYTTHGTTRLSGRKNDAAALADAYSLTGLKEGYETLSFTLPDLEGNRVSLSDDRYRGKVVIVSILGSWCPNCLDEMAFLAPWYDANKDRGVEIIGIAFERKEDEAYAKKTISRLKERYHTGYPILFGGAVGKENVTGVLPELDNFSSYPTTIFIDKQGKVRKIHTGFNGPATGLFYTEFIEEFNTLVDSLLTE</sequence>
<name>A0A117M0V3_9BACT</name>
<dbReference type="Pfam" id="PF00578">
    <property type="entry name" value="AhpC-TSA"/>
    <property type="match status" value="1"/>
</dbReference>
<proteinExistence type="predicted"/>
<dbReference type="Gene3D" id="3.40.30.10">
    <property type="entry name" value="Glutaredoxin"/>
    <property type="match status" value="1"/>
</dbReference>
<dbReference type="InterPro" id="IPR000866">
    <property type="entry name" value="AhpC/TSA"/>
</dbReference>
<evidence type="ECO:0000313" key="2">
    <source>
        <dbReference type="EMBL" id="KUK78237.1"/>
    </source>
</evidence>
<dbReference type="EMBL" id="LGGN01000055">
    <property type="protein sequence ID" value="KUK78237.1"/>
    <property type="molecule type" value="Genomic_DNA"/>
</dbReference>
<dbReference type="Proteomes" id="UP000053860">
    <property type="component" value="Unassembled WGS sequence"/>
</dbReference>